<reference evidence="2" key="2">
    <citation type="submission" date="2025-09" db="UniProtKB">
        <authorList>
            <consortium name="Ensembl"/>
        </authorList>
    </citation>
    <scope>IDENTIFICATION</scope>
</reference>
<accession>A0A3B3V0X4</accession>
<sequence length="123" mass="14601">MATSSWKQTVVTVWFSVFRSNRGYRHLDLDLQSNSPRRKRKTRQKKYVAYIVFGFIPNLRFVLLQIQTRINNETYLRAHPEVDEIIGDFLRLVYFSLFYQKVIIKVSNALNLSAFTAQKKSHK</sequence>
<keyword evidence="1" id="KW-0472">Membrane</keyword>
<name>A0A3B3V0X4_9TELE</name>
<evidence type="ECO:0000313" key="3">
    <source>
        <dbReference type="Proteomes" id="UP000261500"/>
    </source>
</evidence>
<dbReference type="Ensembl" id="ENSPLAT00000016157.1">
    <property type="protein sequence ID" value="ENSPLAP00000019380.1"/>
    <property type="gene ID" value="ENSPLAG00000001452.1"/>
</dbReference>
<feature type="transmembrane region" description="Helical" evidence="1">
    <location>
        <begin position="47"/>
        <end position="66"/>
    </location>
</feature>
<evidence type="ECO:0000313" key="2">
    <source>
        <dbReference type="Ensembl" id="ENSPLAP00000019380.1"/>
    </source>
</evidence>
<organism evidence="2 3">
    <name type="scientific">Poecilia latipinna</name>
    <name type="common">sailfin molly</name>
    <dbReference type="NCBI Taxonomy" id="48699"/>
    <lineage>
        <taxon>Eukaryota</taxon>
        <taxon>Metazoa</taxon>
        <taxon>Chordata</taxon>
        <taxon>Craniata</taxon>
        <taxon>Vertebrata</taxon>
        <taxon>Euteleostomi</taxon>
        <taxon>Actinopterygii</taxon>
        <taxon>Neopterygii</taxon>
        <taxon>Teleostei</taxon>
        <taxon>Neoteleostei</taxon>
        <taxon>Acanthomorphata</taxon>
        <taxon>Ovalentaria</taxon>
        <taxon>Atherinomorphae</taxon>
        <taxon>Cyprinodontiformes</taxon>
        <taxon>Poeciliidae</taxon>
        <taxon>Poeciliinae</taxon>
        <taxon>Poecilia</taxon>
    </lineage>
</organism>
<dbReference type="AlphaFoldDB" id="A0A3B3V0X4"/>
<dbReference type="STRING" id="48699.ENSPLAP00000019380"/>
<reference evidence="2" key="1">
    <citation type="submission" date="2025-08" db="UniProtKB">
        <authorList>
            <consortium name="Ensembl"/>
        </authorList>
    </citation>
    <scope>IDENTIFICATION</scope>
</reference>
<proteinExistence type="predicted"/>
<keyword evidence="1" id="KW-1133">Transmembrane helix</keyword>
<dbReference type="Proteomes" id="UP000261500">
    <property type="component" value="Unplaced"/>
</dbReference>
<keyword evidence="3" id="KW-1185">Reference proteome</keyword>
<keyword evidence="1" id="KW-0812">Transmembrane</keyword>
<protein>
    <submittedName>
        <fullName evidence="2">Uncharacterized protein</fullName>
    </submittedName>
</protein>
<evidence type="ECO:0000256" key="1">
    <source>
        <dbReference type="SAM" id="Phobius"/>
    </source>
</evidence>